<organism evidence="1">
    <name type="scientific">viral metagenome</name>
    <dbReference type="NCBI Taxonomy" id="1070528"/>
    <lineage>
        <taxon>unclassified sequences</taxon>
        <taxon>metagenomes</taxon>
        <taxon>organismal metagenomes</taxon>
    </lineage>
</organism>
<reference evidence="1" key="1">
    <citation type="journal article" date="2020" name="Nature">
        <title>Giant virus diversity and host interactions through global metagenomics.</title>
        <authorList>
            <person name="Schulz F."/>
            <person name="Roux S."/>
            <person name="Paez-Espino D."/>
            <person name="Jungbluth S."/>
            <person name="Walsh D.A."/>
            <person name="Denef V.J."/>
            <person name="McMahon K.D."/>
            <person name="Konstantinidis K.T."/>
            <person name="Eloe-Fadrosh E.A."/>
            <person name="Kyrpides N.C."/>
            <person name="Woyke T."/>
        </authorList>
    </citation>
    <scope>NUCLEOTIDE SEQUENCE</scope>
    <source>
        <strain evidence="1">GVMAG-M-3300023184-101</strain>
    </source>
</reference>
<dbReference type="EMBL" id="MN739950">
    <property type="protein sequence ID" value="QHT79588.1"/>
    <property type="molecule type" value="Genomic_DNA"/>
</dbReference>
<evidence type="ECO:0000313" key="1">
    <source>
        <dbReference type="EMBL" id="QHT79588.1"/>
    </source>
</evidence>
<accession>A0A6C0HG60</accession>
<sequence>MTDFKSIKTTYDVKRNTDKNKLVDVLKTTHLANQLPNEVLNIIAEFVYPDKLHIVFQRIDITTLPLSITKKYIVFSGSTFKLERLLKQKDIDVHVNAITCIVYDTKVLYDQRCEQIINSRNWSRSGVDTYEIIRL</sequence>
<protein>
    <submittedName>
        <fullName evidence="1">Uncharacterized protein</fullName>
    </submittedName>
</protein>
<proteinExistence type="predicted"/>
<name>A0A6C0HG60_9ZZZZ</name>
<dbReference type="AlphaFoldDB" id="A0A6C0HG60"/>